<evidence type="ECO:0000256" key="2">
    <source>
        <dbReference type="ARBA" id="ARBA00022448"/>
    </source>
</evidence>
<keyword evidence="7 8" id="KW-0472">Membrane</keyword>
<evidence type="ECO:0000256" key="5">
    <source>
        <dbReference type="ARBA" id="ARBA00022989"/>
    </source>
</evidence>
<dbReference type="Pfam" id="PF02386">
    <property type="entry name" value="TrkH"/>
    <property type="match status" value="1"/>
</dbReference>
<dbReference type="Proteomes" id="UP001238163">
    <property type="component" value="Unassembled WGS sequence"/>
</dbReference>
<gene>
    <name evidence="9" type="ORF">J3R75_003195</name>
</gene>
<dbReference type="GO" id="GO:0030001">
    <property type="term" value="P:metal ion transport"/>
    <property type="evidence" value="ECO:0007669"/>
    <property type="project" value="UniProtKB-ARBA"/>
</dbReference>
<keyword evidence="3" id="KW-1003">Cell membrane</keyword>
<feature type="transmembrane region" description="Helical" evidence="8">
    <location>
        <begin position="464"/>
        <end position="483"/>
    </location>
</feature>
<accession>A0AAE4AQH0</accession>
<keyword evidence="4 8" id="KW-0812">Transmembrane</keyword>
<feature type="transmembrane region" description="Helical" evidence="8">
    <location>
        <begin position="525"/>
        <end position="549"/>
    </location>
</feature>
<evidence type="ECO:0000256" key="6">
    <source>
        <dbReference type="ARBA" id="ARBA00023065"/>
    </source>
</evidence>
<feature type="transmembrane region" description="Helical" evidence="8">
    <location>
        <begin position="646"/>
        <end position="664"/>
    </location>
</feature>
<feature type="transmembrane region" description="Helical" evidence="8">
    <location>
        <begin position="221"/>
        <end position="244"/>
    </location>
</feature>
<comment type="caution">
    <text evidence="9">The sequence shown here is derived from an EMBL/GenBank/DDBJ whole genome shotgun (WGS) entry which is preliminary data.</text>
</comment>
<proteinExistence type="predicted"/>
<feature type="transmembrane region" description="Helical" evidence="8">
    <location>
        <begin position="186"/>
        <end position="209"/>
    </location>
</feature>
<feature type="transmembrane region" description="Helical" evidence="8">
    <location>
        <begin position="561"/>
        <end position="583"/>
    </location>
</feature>
<dbReference type="RefSeq" id="WP_307263356.1">
    <property type="nucleotide sequence ID" value="NZ_JAUSVL010000001.1"/>
</dbReference>
<feature type="transmembrane region" description="Helical" evidence="8">
    <location>
        <begin position="115"/>
        <end position="135"/>
    </location>
</feature>
<dbReference type="PANTHER" id="PTHR32024">
    <property type="entry name" value="TRK SYSTEM POTASSIUM UPTAKE PROTEIN TRKG-RELATED"/>
    <property type="match status" value="1"/>
</dbReference>
<feature type="transmembrane region" description="Helical" evidence="8">
    <location>
        <begin position="742"/>
        <end position="762"/>
    </location>
</feature>
<feature type="transmembrane region" description="Helical" evidence="8">
    <location>
        <begin position="66"/>
        <end position="87"/>
    </location>
</feature>
<evidence type="ECO:0000256" key="3">
    <source>
        <dbReference type="ARBA" id="ARBA00022475"/>
    </source>
</evidence>
<feature type="transmembrane region" description="Helical" evidence="8">
    <location>
        <begin position="409"/>
        <end position="433"/>
    </location>
</feature>
<feature type="transmembrane region" description="Helical" evidence="8">
    <location>
        <begin position="378"/>
        <end position="397"/>
    </location>
</feature>
<dbReference type="GO" id="GO:0008324">
    <property type="term" value="F:monoatomic cation transmembrane transporter activity"/>
    <property type="evidence" value="ECO:0007669"/>
    <property type="project" value="InterPro"/>
</dbReference>
<keyword evidence="5 8" id="KW-1133">Transmembrane helix</keyword>
<comment type="subcellular location">
    <subcellularLocation>
        <location evidence="1">Cell membrane</location>
        <topology evidence="1">Multi-pass membrane protein</topology>
    </subcellularLocation>
</comment>
<dbReference type="EMBL" id="JAUSVL010000001">
    <property type="protein sequence ID" value="MDQ0291088.1"/>
    <property type="molecule type" value="Genomic_DNA"/>
</dbReference>
<evidence type="ECO:0000256" key="8">
    <source>
        <dbReference type="SAM" id="Phobius"/>
    </source>
</evidence>
<name>A0AAE4AQH0_9BACT</name>
<feature type="transmembrane region" description="Helical" evidence="8">
    <location>
        <begin position="281"/>
        <end position="304"/>
    </location>
</feature>
<feature type="transmembrane region" description="Helical" evidence="8">
    <location>
        <begin position="495"/>
        <end position="513"/>
    </location>
</feature>
<sequence length="779" mass="83854">MARIGQQYLRRGVPRSWATVARNILSRNMLLVFLGACFHLFLLFPLRDNSVLFGDEGFIALRFQPLLLIYLLVLVFVHIVPGFFRYWRGLRAMNAMAVDSEQAGQQWLQRFHPSFAAIGTVTMLPLPLYLLVFPVDAHSSLVGIACCFVQGYYLLLSLTGGRGVRFLPAFLRRSDSAAGEAARGDLLEPATVLLSQLLLCGSLVMVLYTAGEAPRYSGGRFWSALAFTLGALAYNLMVELRLLLNMMVLKQWTDRKKNADDGDGEVDVGGLSGRLLGLWSFMLSLPLGFWLVPLASIGALLVVAHPVARGFWLLALFVRQLLVYVFFIKVNGSGSSIWKRLNEHPGQLLVSSFLLLIVLGGSVLSLPVCSASGQSIGVLNGLFTATSAVCVTGLTVVDTATAFSLVGKTIIIILIQCGGLGIMTMSFFIAMLLSRRMSVHDDAALRAMTGEERNLMARRLLKTIVMGTFVIEACGTLIMTGVYHRIYGYPLLTSCGYGAFMSISAFCNAGFALHSDSAMLFSDSMLPLLTMASLIILGGLSFEVIAGALRHLFSARRVPMAAHIRLVLFMTFGLCVVGTFLFYRLESGQALAGMTPAAALSNAFFHSVTTRTAGFNAIAMESLSSASAFLCCLLMFIGVAPGSTGGGVKVTTFGVLLLLLRSRLGGRTEVIFSGRRINPQSIAQAAAVLVLTGLAVCLGVLLLAAMMPSEPLAKVLFEVISAVSTTGLSLGTTTRLAGAGKVVIMMLMFLGRVGPLSFFLALRPPRAGMIEYADARIVI</sequence>
<dbReference type="GO" id="GO:0005886">
    <property type="term" value="C:plasma membrane"/>
    <property type="evidence" value="ECO:0007669"/>
    <property type="project" value="UniProtKB-SubCell"/>
</dbReference>
<reference evidence="9" key="1">
    <citation type="submission" date="2023-07" db="EMBL/GenBank/DDBJ databases">
        <title>Genomic Encyclopedia of Type Strains, Phase IV (KMG-IV): sequencing the most valuable type-strain genomes for metagenomic binning, comparative biology and taxonomic classification.</title>
        <authorList>
            <person name="Goeker M."/>
        </authorList>
    </citation>
    <scope>NUCLEOTIDE SEQUENCE</scope>
    <source>
        <strain evidence="9">DSM 24202</strain>
    </source>
</reference>
<keyword evidence="2" id="KW-0813">Transport</keyword>
<dbReference type="AlphaFoldDB" id="A0AAE4AQH0"/>
<feature type="transmembrane region" description="Helical" evidence="8">
    <location>
        <begin position="348"/>
        <end position="366"/>
    </location>
</feature>
<feature type="transmembrane region" description="Helical" evidence="8">
    <location>
        <begin position="310"/>
        <end position="327"/>
    </location>
</feature>
<protein>
    <submittedName>
        <fullName evidence="9">Potassium uptake TrkH family protein</fullName>
    </submittedName>
</protein>
<dbReference type="InterPro" id="IPR003445">
    <property type="entry name" value="Cat_transpt"/>
</dbReference>
<evidence type="ECO:0000256" key="7">
    <source>
        <dbReference type="ARBA" id="ARBA00023136"/>
    </source>
</evidence>
<feature type="transmembrane region" description="Helical" evidence="8">
    <location>
        <begin position="141"/>
        <end position="165"/>
    </location>
</feature>
<feature type="transmembrane region" description="Helical" evidence="8">
    <location>
        <begin position="29"/>
        <end position="46"/>
    </location>
</feature>
<keyword evidence="6" id="KW-0406">Ion transport</keyword>
<feature type="transmembrane region" description="Helical" evidence="8">
    <location>
        <begin position="685"/>
        <end position="706"/>
    </location>
</feature>
<organism evidence="9 10">
    <name type="scientific">Oligosphaera ethanolica</name>
    <dbReference type="NCBI Taxonomy" id="760260"/>
    <lineage>
        <taxon>Bacteria</taxon>
        <taxon>Pseudomonadati</taxon>
        <taxon>Lentisphaerota</taxon>
        <taxon>Oligosphaeria</taxon>
        <taxon>Oligosphaerales</taxon>
        <taxon>Oligosphaeraceae</taxon>
        <taxon>Oligosphaera</taxon>
    </lineage>
</organism>
<evidence type="ECO:0000313" key="9">
    <source>
        <dbReference type="EMBL" id="MDQ0291088.1"/>
    </source>
</evidence>
<keyword evidence="10" id="KW-1185">Reference proteome</keyword>
<dbReference type="PANTHER" id="PTHR32024:SF1">
    <property type="entry name" value="KTR SYSTEM POTASSIUM UPTAKE PROTEIN B"/>
    <property type="match status" value="1"/>
</dbReference>
<evidence type="ECO:0000256" key="1">
    <source>
        <dbReference type="ARBA" id="ARBA00004651"/>
    </source>
</evidence>
<evidence type="ECO:0000256" key="4">
    <source>
        <dbReference type="ARBA" id="ARBA00022692"/>
    </source>
</evidence>
<evidence type="ECO:0000313" key="10">
    <source>
        <dbReference type="Proteomes" id="UP001238163"/>
    </source>
</evidence>